<keyword evidence="15" id="KW-0175">Coiled coil</keyword>
<feature type="compositionally biased region" description="Low complexity" evidence="16">
    <location>
        <begin position="1015"/>
        <end position="1042"/>
    </location>
</feature>
<dbReference type="PANTHER" id="PTHR45628:SF33">
    <property type="entry name" value="VOLTAGE-DEPENDENT T-TYPE CALCIUM CHANNEL SUBUNIT ALPHA-1G"/>
    <property type="match status" value="1"/>
</dbReference>
<dbReference type="FunFam" id="1.20.120.350:FF:000009">
    <property type="entry name" value="Voltage-dependent T-type calcium channel subunit alpha"/>
    <property type="match status" value="1"/>
</dbReference>
<feature type="transmembrane region" description="Helical" evidence="17">
    <location>
        <begin position="1533"/>
        <end position="1556"/>
    </location>
</feature>
<evidence type="ECO:0000256" key="5">
    <source>
        <dbReference type="ARBA" id="ARBA00022692"/>
    </source>
</evidence>
<keyword evidence="11 17" id="KW-0472">Membrane</keyword>
<feature type="transmembrane region" description="Helical" evidence="17">
    <location>
        <begin position="818"/>
        <end position="837"/>
    </location>
</feature>
<feature type="transmembrane region" description="Helical" evidence="17">
    <location>
        <begin position="322"/>
        <end position="347"/>
    </location>
</feature>
<reference evidence="19" key="2">
    <citation type="submission" date="2025-08" db="UniProtKB">
        <authorList>
            <consortium name="Ensembl"/>
        </authorList>
    </citation>
    <scope>IDENTIFICATION</scope>
    <source>
        <strain evidence="19">Thoroughbred</strain>
    </source>
</reference>
<keyword evidence="13" id="KW-0407">Ion channel</keyword>
<keyword evidence="20" id="KW-1185">Reference proteome</keyword>
<feature type="transmembrane region" description="Helical" evidence="17">
    <location>
        <begin position="35"/>
        <end position="54"/>
    </location>
</feature>
<evidence type="ECO:0000256" key="2">
    <source>
        <dbReference type="ARBA" id="ARBA00022448"/>
    </source>
</evidence>
<reference evidence="19 20" key="1">
    <citation type="journal article" date="2009" name="Science">
        <title>Genome sequence, comparative analysis, and population genetics of the domestic horse.</title>
        <authorList>
            <consortium name="Broad Institute Genome Sequencing Platform"/>
            <consortium name="Broad Institute Whole Genome Assembly Team"/>
            <person name="Wade C.M."/>
            <person name="Giulotto E."/>
            <person name="Sigurdsson S."/>
            <person name="Zoli M."/>
            <person name="Gnerre S."/>
            <person name="Imsland F."/>
            <person name="Lear T.L."/>
            <person name="Adelson D.L."/>
            <person name="Bailey E."/>
            <person name="Bellone R.R."/>
            <person name="Bloecker H."/>
            <person name="Distl O."/>
            <person name="Edgar R.C."/>
            <person name="Garber M."/>
            <person name="Leeb T."/>
            <person name="Mauceli E."/>
            <person name="MacLeod J.N."/>
            <person name="Penedo M.C.T."/>
            <person name="Raison J.M."/>
            <person name="Sharpe T."/>
            <person name="Vogel J."/>
            <person name="Andersson L."/>
            <person name="Antczak D.F."/>
            <person name="Biagi T."/>
            <person name="Binns M.M."/>
            <person name="Chowdhary B.P."/>
            <person name="Coleman S.J."/>
            <person name="Della Valle G."/>
            <person name="Fryc S."/>
            <person name="Guerin G."/>
            <person name="Hasegawa T."/>
            <person name="Hill E.W."/>
            <person name="Jurka J."/>
            <person name="Kiialainen A."/>
            <person name="Lindgren G."/>
            <person name="Liu J."/>
            <person name="Magnani E."/>
            <person name="Mickelson J.R."/>
            <person name="Murray J."/>
            <person name="Nergadze S.G."/>
            <person name="Onofrio R."/>
            <person name="Pedroni S."/>
            <person name="Piras M.F."/>
            <person name="Raudsepp T."/>
            <person name="Rocchi M."/>
            <person name="Roeed K.H."/>
            <person name="Ryder O.A."/>
            <person name="Searle S."/>
            <person name="Skow L."/>
            <person name="Swinburne J.E."/>
            <person name="Syvaenen A.C."/>
            <person name="Tozaki T."/>
            <person name="Valberg S.J."/>
            <person name="Vaudin M."/>
            <person name="White J.R."/>
            <person name="Zody M.C."/>
            <person name="Lander E.S."/>
            <person name="Lindblad-Toh K."/>
        </authorList>
    </citation>
    <scope>NUCLEOTIDE SEQUENCE [LARGE SCALE GENOMIC DNA]</scope>
    <source>
        <strain evidence="19 20">Thoroughbred</strain>
    </source>
</reference>
<dbReference type="GO" id="GO:0005891">
    <property type="term" value="C:voltage-gated calcium channel complex"/>
    <property type="evidence" value="ECO:0007669"/>
    <property type="project" value="InterPro"/>
</dbReference>
<feature type="compositionally biased region" description="Polar residues" evidence="16">
    <location>
        <begin position="2002"/>
        <end position="2012"/>
    </location>
</feature>
<name>A0A3Q2KWP1_HORSE</name>
<keyword evidence="10" id="KW-0406">Ion transport</keyword>
<evidence type="ECO:0000256" key="3">
    <source>
        <dbReference type="ARBA" id="ARBA00022568"/>
    </source>
</evidence>
<feature type="region of interest" description="Disordered" evidence="16">
    <location>
        <begin position="979"/>
        <end position="1158"/>
    </location>
</feature>
<keyword evidence="5 17" id="KW-0812">Transmembrane</keyword>
<evidence type="ECO:0000313" key="20">
    <source>
        <dbReference type="Proteomes" id="UP000002281"/>
    </source>
</evidence>
<evidence type="ECO:0000259" key="18">
    <source>
        <dbReference type="Pfam" id="PF00520"/>
    </source>
</evidence>
<keyword evidence="4" id="KW-0107">Calcium channel</keyword>
<dbReference type="PANTHER" id="PTHR45628">
    <property type="entry name" value="VOLTAGE-DEPENDENT CALCIUM CHANNEL TYPE A SUBUNIT ALPHA-1"/>
    <property type="match status" value="1"/>
</dbReference>
<keyword evidence="6" id="KW-0677">Repeat</keyword>
<evidence type="ECO:0000256" key="15">
    <source>
        <dbReference type="SAM" id="Coils"/>
    </source>
</evidence>
<feature type="transmembrane region" description="Helical" evidence="17">
    <location>
        <begin position="1345"/>
        <end position="1371"/>
    </location>
</feature>
<proteinExistence type="predicted"/>
<dbReference type="InterPro" id="IPR005445">
    <property type="entry name" value="VDCC_T_a1"/>
</dbReference>
<keyword evidence="9 17" id="KW-1133">Transmembrane helix</keyword>
<dbReference type="Gene3D" id="1.10.287.70">
    <property type="match status" value="4"/>
</dbReference>
<sequence length="2173" mass="240017">MGLGGQEAGGARVGWEGTGSAPGLASCFLNLLDTWFERISMLVILLNCVTLGMFRPCEDIACDSQRCRILQAFDDFIFAFFAVEMVVKMVALGIFGKKCYLGDTWNRLDFFIVIAGMLEYSLDLQNVSFSAVRTVRVLRPLRAINRVPSMRILVTLLLDTLPMLGNVLLLCFFVFFIFGIVGVQLWAGLLRNRCFLPENFTLPLSVDLERYYQTENEDENPFICSQPRENGMRSCRSVPTLRGEGGGGPPCGLDYEAYNSSSNTTCVNWNQYYTNCSAGEHNPFKGAINFDNIGYAWIAIFQVITLEGWVDIMYFVMDAHSFYNFIYFILLIIVGSFFMINLCLVVIATQFSETKQRESQLMREQRVRFLSNASTLASFSEPGSCYEELLKYLVYILRKAARRLAQVSRAAGVRAGLLSSPAPRGGPEPQPSGSCSRSHRRPSVHHLVHHHHHHHHHYHLGNGTLRAPRASPEIQDRDANGSRRLMLPPPSTPALSGGPPGGTESVHSFYHADCHLEPVRCQAPPPRSPSEASGRTVGSGKVYPTVHTSPPPEMLKDKALVEVAPTSGPPTLTSLNIPPGPYSSMHKLLETHSTGTCQRSCKISSPCLKADSGACGPDSCPYCARAGAGEVELAGHEMPDSDSEAVYEFTQEAQHGDLRDPHSRRRRNLGLDVEPNSVLAFWRLICDTFRKIVDSKYFGRGIMIAILVNTLSMGIEYHEQPEELTNALEISNIVFTSLFALEMLLKLLVYGPFGYIKNPYNIFDGVIVVISVWEIVGQQGGGLSVLRTFRLMRVLKLVRFLPALQRQLVVLMKTMDNVATFCMLLMLFIFIFSILGMHLFGCKFASERDGDTLPDRKNFDSLLWAIVTVFQILTQEDWNKVLYNGMASTSSWAALYFIALMTFGNYVLFNLLVAILVEGFQAEGDATKSESEPDFFSPSLDGNGDRKKHLALVSLGEHLELPRSLLPPLIIHTAATPMSLPKSSSTGLAEALGPASRRTSSSGSGEPGTAQEMKSPPSARSSPHSPWSAASSWTSRRSSRNSLGRASSLKRRSPSGERRSLLSGEGRESQDEEDSSEEEQASPAGGHCRHGGSLEREAKSSFDLPDTLQVPGLHRTATGRSTASEHQDCNGKSAPGRLARALLPDDPPLDGDDGDDEGNLSKAERLRAWIRARLPACCRERDSWSAYIFPPQSRFRLLCHRIITHKMFDHVVLVIIFLNCITIAMERPKIDPHSAERIFLTLSNYIFTAVFLAEMTVKVVALGWCFGEQAYLRSSWNVLDGLLVLISIIDILVSMVSDSGTKILGMLRVLRLLRTLRPLRVISRAQGLKLVVETLMSSLKPIGNIVVICCAFFIIFGILGVQALMSLFVLASKDGWVDIMYDGLDAVGVDQQPIMNHNPWMLLYFISFLLIVAFFVLNMFVGVVVENFHKCRQHQEEEEARRREEKRLRRLEKKRRNLMLDDVIASGSSASAAPEAQCKPYYSDYSRFRLLVHHLCTSHYLDLFITGVIGLNVITMAMEHYRQPQVLDEALKVCNYVFTVIFVLESVLKLVAFGFRRFFQDRWNQLDLAIVLLSIMGITLEEIEVNASLPINPTIIRIMRVLRIARVLKLLKMAVGMRALLDTVMQALPQVGNLGLLFMLLFFIFAALGVELFGDLECDETHPCEGLGRHATFRNFGMAFLTLFRVSTGDNWNGIMKDTLRDCDQESTCYNTVISPIYFVSFVLTAQFVLVNVVIAVLMKHLEESNKEAKEEAELEAELELEMKTLSPQPHSPLGSPFFWPGGPESPDSPKSGALHATAHAGAASRLSLEHSTMERHPEEVPLSMGPDLLTVRKSGVSRTHSLPNDSYMCRDGSTAKGSLGHRGWGLPKAQSGSVLSVHSQPADTSYILQVPKDAPHLLQPHSTPTWGTIPKLPPPGRSPLAQRPLRRQAAIRTDSLDVQGLGSREDLLSEVSGPSPPLARASSFWGRLSTQVQQHSCDQSKISKHMPPPAPCSGPEPTWGTGPSETRSSLELDTELSWISGDLLPAGSQEEPPSPRDLKKCYSVEAQSCRRRPTSWLDEQRRHSIAVSCLDSGSQPHLGPSPSTLGGQPLGGPGSRPKKKLSPPSISIDPPESQGPRPPPSPGICLRRRAPSSDSKDPSASGPPDSMAASPPPKKDVLSLSGLSSDPADLDP</sequence>
<evidence type="ECO:0000256" key="11">
    <source>
        <dbReference type="ARBA" id="ARBA00023136"/>
    </source>
</evidence>
<feature type="region of interest" description="Disordered" evidence="16">
    <location>
        <begin position="522"/>
        <end position="553"/>
    </location>
</feature>
<feature type="transmembrane region" description="Helical" evidence="17">
    <location>
        <begin position="1500"/>
        <end position="1521"/>
    </location>
</feature>
<evidence type="ECO:0000256" key="4">
    <source>
        <dbReference type="ARBA" id="ARBA00022673"/>
    </source>
</evidence>
<feature type="coiled-coil region" evidence="15">
    <location>
        <begin position="1434"/>
        <end position="1461"/>
    </location>
</feature>
<evidence type="ECO:0000313" key="19">
    <source>
        <dbReference type="Ensembl" id="ENSECAP00000028837.3"/>
    </source>
</evidence>
<comment type="subcellular location">
    <subcellularLocation>
        <location evidence="1">Membrane</location>
        <topology evidence="1">Multi-pass membrane protein</topology>
    </subcellularLocation>
</comment>
<keyword evidence="8" id="KW-0851">Voltage-gated channel</keyword>
<dbReference type="Gene3D" id="1.20.120.350">
    <property type="entry name" value="Voltage-gated potassium channels. Chain C"/>
    <property type="match status" value="4"/>
</dbReference>
<dbReference type="Proteomes" id="UP000002281">
    <property type="component" value="Chromosome 11"/>
</dbReference>
<evidence type="ECO:0000256" key="6">
    <source>
        <dbReference type="ARBA" id="ARBA00022737"/>
    </source>
</evidence>
<gene>
    <name evidence="19 21" type="primary">CACNA1G</name>
</gene>
<accession>A0A3Q2KWP1</accession>
<dbReference type="FunFam" id="1.10.287.70:FF:000029">
    <property type="entry name" value="Voltage-dependent T-type calcium channel subunit alpha"/>
    <property type="match status" value="1"/>
</dbReference>
<dbReference type="SUPFAM" id="SSF81324">
    <property type="entry name" value="Voltage-gated potassium channels"/>
    <property type="match status" value="4"/>
</dbReference>
<dbReference type="Ensembl" id="ENSECAT00000050814.3">
    <property type="protein sequence ID" value="ENSECAP00000028837.3"/>
    <property type="gene ID" value="ENSECAG00000015461.4"/>
</dbReference>
<dbReference type="FunFam" id="1.10.287.70:FF:000014">
    <property type="entry name" value="Voltage-dependent T-type calcium channel subunit alpha"/>
    <property type="match status" value="1"/>
</dbReference>
<feature type="transmembrane region" description="Helical" evidence="17">
    <location>
        <begin position="1207"/>
        <end position="1225"/>
    </location>
</feature>
<feature type="region of interest" description="Disordered" evidence="16">
    <location>
        <begin position="417"/>
        <end position="506"/>
    </location>
</feature>
<dbReference type="InterPro" id="IPR050599">
    <property type="entry name" value="VDCC_alpha-1_subunit"/>
</dbReference>
<feature type="domain" description="Ion transport" evidence="18">
    <location>
        <begin position="1205"/>
        <end position="1435"/>
    </location>
</feature>
<keyword evidence="2" id="KW-0813">Transport</keyword>
<evidence type="ECO:0000256" key="8">
    <source>
        <dbReference type="ARBA" id="ARBA00022882"/>
    </source>
</evidence>
<protein>
    <submittedName>
        <fullName evidence="19">Calcium voltage-gated channel subunit alpha1 G</fullName>
    </submittedName>
</protein>
<feature type="transmembrane region" description="Helical" evidence="17">
    <location>
        <begin position="894"/>
        <end position="917"/>
    </location>
</feature>
<evidence type="ECO:0000256" key="17">
    <source>
        <dbReference type="SAM" id="Phobius"/>
    </source>
</evidence>
<feature type="compositionally biased region" description="Basic and acidic residues" evidence="16">
    <location>
        <begin position="1054"/>
        <end position="1069"/>
    </location>
</feature>
<dbReference type="FunFam" id="1.20.120.350:FF:000008">
    <property type="entry name" value="Voltage-dependent T-type calcium channel subunit alpha"/>
    <property type="match status" value="1"/>
</dbReference>
<feature type="compositionally biased region" description="Basic residues" evidence="16">
    <location>
        <begin position="437"/>
        <end position="459"/>
    </location>
</feature>
<evidence type="ECO:0000256" key="14">
    <source>
        <dbReference type="ARBA" id="ARBA00036634"/>
    </source>
</evidence>
<comment type="catalytic activity">
    <reaction evidence="14">
        <text>Ca(2+)(in) = Ca(2+)(out)</text>
        <dbReference type="Rhea" id="RHEA:29671"/>
        <dbReference type="ChEBI" id="CHEBI:29108"/>
    </reaction>
</comment>
<evidence type="ECO:0000256" key="10">
    <source>
        <dbReference type="ARBA" id="ARBA00023065"/>
    </source>
</evidence>
<dbReference type="InterPro" id="IPR005821">
    <property type="entry name" value="Ion_trans_dom"/>
</dbReference>
<evidence type="ECO:0000256" key="13">
    <source>
        <dbReference type="ARBA" id="ARBA00023303"/>
    </source>
</evidence>
<feature type="compositionally biased region" description="Acidic residues" evidence="16">
    <location>
        <begin position="1147"/>
        <end position="1158"/>
    </location>
</feature>
<feature type="transmembrane region" description="Helical" evidence="17">
    <location>
        <begin position="167"/>
        <end position="190"/>
    </location>
</feature>
<feature type="region of interest" description="Disordered" evidence="16">
    <location>
        <begin position="1766"/>
        <end position="1806"/>
    </location>
</feature>
<feature type="transmembrane region" description="Helical" evidence="17">
    <location>
        <begin position="1717"/>
        <end position="1739"/>
    </location>
</feature>
<feature type="compositionally biased region" description="Acidic residues" evidence="16">
    <location>
        <begin position="1070"/>
        <end position="1080"/>
    </location>
</feature>
<dbReference type="GeneTree" id="ENSGT00940000159664"/>
<keyword evidence="12" id="KW-0325">Glycoprotein</keyword>
<feature type="domain" description="Ion transport" evidence="18">
    <location>
        <begin position="696"/>
        <end position="925"/>
    </location>
</feature>
<feature type="transmembrane region" description="Helical" evidence="17">
    <location>
        <begin position="727"/>
        <end position="748"/>
    </location>
</feature>
<feature type="domain" description="Ion transport" evidence="18">
    <location>
        <begin position="1499"/>
        <end position="1749"/>
    </location>
</feature>
<evidence type="ECO:0000256" key="7">
    <source>
        <dbReference type="ARBA" id="ARBA00022837"/>
    </source>
</evidence>
<reference evidence="19" key="3">
    <citation type="submission" date="2025-09" db="UniProtKB">
        <authorList>
            <consortium name="Ensembl"/>
        </authorList>
    </citation>
    <scope>IDENTIFICATION</scope>
    <source>
        <strain evidence="19">Thoroughbred</strain>
    </source>
</reference>
<feature type="compositionally biased region" description="Polar residues" evidence="16">
    <location>
        <begin position="2072"/>
        <end position="2087"/>
    </location>
</feature>
<feature type="transmembrane region" description="Helical" evidence="17">
    <location>
        <begin position="1245"/>
        <end position="1266"/>
    </location>
</feature>
<feature type="region of interest" description="Disordered" evidence="16">
    <location>
        <begin position="1976"/>
        <end position="2040"/>
    </location>
</feature>
<keyword evidence="7" id="KW-0106">Calcium</keyword>
<feature type="transmembrane region" description="Helical" evidence="17">
    <location>
        <begin position="295"/>
        <end position="316"/>
    </location>
</feature>
<feature type="transmembrane region" description="Helical" evidence="17">
    <location>
        <begin position="697"/>
        <end position="715"/>
    </location>
</feature>
<evidence type="ECO:0000256" key="9">
    <source>
        <dbReference type="ARBA" id="ARBA00022989"/>
    </source>
</evidence>
<feature type="transmembrane region" description="Helical" evidence="17">
    <location>
        <begin position="75"/>
        <end position="95"/>
    </location>
</feature>
<evidence type="ECO:0000313" key="21">
    <source>
        <dbReference type="VGNC" id="VGNC:15986"/>
    </source>
</evidence>
<keyword evidence="3" id="KW-0109">Calcium transport</keyword>
<evidence type="ECO:0000256" key="1">
    <source>
        <dbReference type="ARBA" id="ARBA00004141"/>
    </source>
</evidence>
<feature type="compositionally biased region" description="Low complexity" evidence="16">
    <location>
        <begin position="1793"/>
        <end position="1804"/>
    </location>
</feature>
<evidence type="ECO:0000256" key="16">
    <source>
        <dbReference type="SAM" id="MobiDB-lite"/>
    </source>
</evidence>
<dbReference type="FunFam" id="1.20.120.350:FF:000012">
    <property type="entry name" value="Voltage-dependent T-type calcium channel subunit alpha"/>
    <property type="match status" value="1"/>
</dbReference>
<organism evidence="19 20">
    <name type="scientific">Equus caballus</name>
    <name type="common">Horse</name>
    <dbReference type="NCBI Taxonomy" id="9796"/>
    <lineage>
        <taxon>Eukaryota</taxon>
        <taxon>Metazoa</taxon>
        <taxon>Chordata</taxon>
        <taxon>Craniata</taxon>
        <taxon>Vertebrata</taxon>
        <taxon>Euteleostomi</taxon>
        <taxon>Mammalia</taxon>
        <taxon>Eutheria</taxon>
        <taxon>Laurasiatheria</taxon>
        <taxon>Perissodactyla</taxon>
        <taxon>Equidae</taxon>
        <taxon>Equus</taxon>
    </lineage>
</organism>
<dbReference type="InterPro" id="IPR027359">
    <property type="entry name" value="Volt_channel_dom_sf"/>
</dbReference>
<dbReference type="FunFam" id="1.20.120.350:FF:000007">
    <property type="entry name" value="Voltage-dependent T-type calcium channel subunit alpha"/>
    <property type="match status" value="1"/>
</dbReference>
<dbReference type="Pfam" id="PF00520">
    <property type="entry name" value="Ion_trans"/>
    <property type="match status" value="4"/>
</dbReference>
<feature type="domain" description="Ion transport" evidence="18">
    <location>
        <begin position="34"/>
        <end position="358"/>
    </location>
</feature>
<feature type="region of interest" description="Disordered" evidence="16">
    <location>
        <begin position="2068"/>
        <end position="2173"/>
    </location>
</feature>
<feature type="transmembrane region" description="Helical" evidence="17">
    <location>
        <begin position="1634"/>
        <end position="1653"/>
    </location>
</feature>
<dbReference type="Bgee" id="ENSECAG00000015461">
    <property type="expression patterns" value="Expressed in cerebellum and 14 other cell types or tissues"/>
</dbReference>
<dbReference type="GO" id="GO:0008332">
    <property type="term" value="F:low voltage-gated calcium channel activity"/>
    <property type="evidence" value="ECO:0007669"/>
    <property type="project" value="UniProtKB-ARBA"/>
</dbReference>
<dbReference type="VGNC" id="VGNC:15986">
    <property type="gene designation" value="CACNA1G"/>
</dbReference>
<feature type="transmembrane region" description="Helical" evidence="17">
    <location>
        <begin position="1402"/>
        <end position="1425"/>
    </location>
</feature>
<dbReference type="PRINTS" id="PR01629">
    <property type="entry name" value="TVDCCALPHA1"/>
</dbReference>
<dbReference type="FunFam" id="1.10.287.70:FF:000032">
    <property type="entry name" value="Voltage-dependent T-type calcium channel subunit alpha"/>
    <property type="match status" value="1"/>
</dbReference>
<feature type="compositionally biased region" description="Low complexity" evidence="16">
    <location>
        <begin position="2103"/>
        <end position="2116"/>
    </location>
</feature>
<evidence type="ECO:0000256" key="12">
    <source>
        <dbReference type="ARBA" id="ARBA00023180"/>
    </source>
</evidence>